<dbReference type="AlphaFoldDB" id="A0A2K3KTD1"/>
<reference evidence="2 3" key="1">
    <citation type="journal article" date="2014" name="Am. J. Bot.">
        <title>Genome assembly and annotation for red clover (Trifolium pratense; Fabaceae).</title>
        <authorList>
            <person name="Istvanek J."/>
            <person name="Jaros M."/>
            <person name="Krenek A."/>
            <person name="Repkova J."/>
        </authorList>
    </citation>
    <scope>NUCLEOTIDE SEQUENCE [LARGE SCALE GENOMIC DNA]</scope>
    <source>
        <strain evidence="3">cv. Tatra</strain>
        <tissue evidence="2">Young leaves</tissue>
    </source>
</reference>
<name>A0A2K3KTD1_TRIPR</name>
<reference evidence="2 3" key="2">
    <citation type="journal article" date="2017" name="Front. Plant Sci.">
        <title>Gene Classification and Mining of Molecular Markers Useful in Red Clover (Trifolium pratense) Breeding.</title>
        <authorList>
            <person name="Istvanek J."/>
            <person name="Dluhosova J."/>
            <person name="Dluhos P."/>
            <person name="Patkova L."/>
            <person name="Nedelnik J."/>
            <person name="Repkova J."/>
        </authorList>
    </citation>
    <scope>NUCLEOTIDE SEQUENCE [LARGE SCALE GENOMIC DNA]</scope>
    <source>
        <strain evidence="3">cv. Tatra</strain>
        <tissue evidence="2">Young leaves</tissue>
    </source>
</reference>
<comment type="caution">
    <text evidence="2">The sequence shown here is derived from an EMBL/GenBank/DDBJ whole genome shotgun (WGS) entry which is preliminary data.</text>
</comment>
<proteinExistence type="predicted"/>
<organism evidence="2 3">
    <name type="scientific">Trifolium pratense</name>
    <name type="common">Red clover</name>
    <dbReference type="NCBI Taxonomy" id="57577"/>
    <lineage>
        <taxon>Eukaryota</taxon>
        <taxon>Viridiplantae</taxon>
        <taxon>Streptophyta</taxon>
        <taxon>Embryophyta</taxon>
        <taxon>Tracheophyta</taxon>
        <taxon>Spermatophyta</taxon>
        <taxon>Magnoliopsida</taxon>
        <taxon>eudicotyledons</taxon>
        <taxon>Gunneridae</taxon>
        <taxon>Pentapetalae</taxon>
        <taxon>rosids</taxon>
        <taxon>fabids</taxon>
        <taxon>Fabales</taxon>
        <taxon>Fabaceae</taxon>
        <taxon>Papilionoideae</taxon>
        <taxon>50 kb inversion clade</taxon>
        <taxon>NPAAA clade</taxon>
        <taxon>Hologalegina</taxon>
        <taxon>IRL clade</taxon>
        <taxon>Trifolieae</taxon>
        <taxon>Trifolium</taxon>
    </lineage>
</organism>
<feature type="region of interest" description="Disordered" evidence="1">
    <location>
        <begin position="1"/>
        <end position="20"/>
    </location>
</feature>
<dbReference type="EMBL" id="ASHM01251675">
    <property type="protein sequence ID" value="PNX69541.1"/>
    <property type="molecule type" value="Genomic_DNA"/>
</dbReference>
<dbReference type="Proteomes" id="UP000236291">
    <property type="component" value="Unassembled WGS sequence"/>
</dbReference>
<protein>
    <submittedName>
        <fullName evidence="2">Uncharacterized protein</fullName>
    </submittedName>
</protein>
<gene>
    <name evidence="2" type="ORF">L195_g064482</name>
</gene>
<evidence type="ECO:0000313" key="3">
    <source>
        <dbReference type="Proteomes" id="UP000236291"/>
    </source>
</evidence>
<evidence type="ECO:0000256" key="1">
    <source>
        <dbReference type="SAM" id="MobiDB-lite"/>
    </source>
</evidence>
<evidence type="ECO:0000313" key="2">
    <source>
        <dbReference type="EMBL" id="PNX69541.1"/>
    </source>
</evidence>
<feature type="non-terminal residue" evidence="2">
    <location>
        <position position="48"/>
    </location>
</feature>
<accession>A0A2K3KTD1</accession>
<sequence>MFGRPGQRKSGYPFSHGDPSGVKLGRSILLKQCSIHIKRIPGNLRHWL</sequence>